<dbReference type="InterPro" id="IPR007941">
    <property type="entry name" value="DUF726"/>
</dbReference>
<dbReference type="Proteomes" id="UP000271241">
    <property type="component" value="Unassembled WGS sequence"/>
</dbReference>
<keyword evidence="4 6" id="KW-1133">Transmembrane helix</keyword>
<evidence type="ECO:0000313" key="7">
    <source>
        <dbReference type="EMBL" id="RKP09283.1"/>
    </source>
</evidence>
<protein>
    <recommendedName>
        <fullName evidence="9">DUF726 domain-containing protein</fullName>
    </recommendedName>
</protein>
<keyword evidence="5 6" id="KW-0472">Membrane</keyword>
<dbReference type="AlphaFoldDB" id="A0A4P9XT09"/>
<dbReference type="EMBL" id="KZ992526">
    <property type="protein sequence ID" value="RKP09283.1"/>
    <property type="molecule type" value="Genomic_DNA"/>
</dbReference>
<dbReference type="GO" id="GO:0016020">
    <property type="term" value="C:membrane"/>
    <property type="evidence" value="ECO:0007669"/>
    <property type="project" value="UniProtKB-SubCell"/>
</dbReference>
<sequence length="415" mass="44391">MLEAGEYDARSRAVLYYIAKRISLPAERLCGLERWVAHRLFFAREAAAAHDDDQAEQTDEDRLRATMKSRNKRGRLWRWTATGTSVVVGAVALGLTGGLAAPLLAAGIGMLGVTWAGALATVGGIALVTSLFGVAGGGLTGYRMARRTGGLSEFAFLPIGVDPKLPVIPSLHATIVVPGYLKPGTDATMPWRVPCARHLGDRDVYALAYDTQVLQELGKAFREFLATQAASYAAGQVLKHTALAAIMTPLAAPMTLVKLGSIIDNPWGMAVDRARKAGLVLADVLQERVQGRRPVTLVGYSVGALTIFECLQALADRGCYGLVDSAVLLGAPVGDDRKLWRKARSVVSNRLVNGYVGSDWILAFLCRVHDQQLKPAGLMPIPMPGVESVDLSGVINGHLGYRKQLDAILSVIDIS</sequence>
<dbReference type="PANTHER" id="PTHR17920:SF23">
    <property type="entry name" value="DUF726-DOMAIN-CONTAINING PROTEIN"/>
    <property type="match status" value="1"/>
</dbReference>
<dbReference type="SUPFAM" id="SSF53474">
    <property type="entry name" value="alpha/beta-Hydrolases"/>
    <property type="match status" value="1"/>
</dbReference>
<keyword evidence="8" id="KW-1185">Reference proteome</keyword>
<evidence type="ECO:0000256" key="3">
    <source>
        <dbReference type="ARBA" id="ARBA00022692"/>
    </source>
</evidence>
<comment type="subcellular location">
    <subcellularLocation>
        <location evidence="1">Membrane</location>
        <topology evidence="1">Multi-pass membrane protein</topology>
    </subcellularLocation>
</comment>
<keyword evidence="3 6" id="KW-0812">Transmembrane</keyword>
<evidence type="ECO:0008006" key="9">
    <source>
        <dbReference type="Google" id="ProtNLM"/>
    </source>
</evidence>
<proteinExistence type="inferred from homology"/>
<name>A0A4P9XT09_9FUNG</name>
<accession>A0A4P9XT09</accession>
<dbReference type="Pfam" id="PF05277">
    <property type="entry name" value="DUF726"/>
    <property type="match status" value="1"/>
</dbReference>
<feature type="transmembrane region" description="Helical" evidence="6">
    <location>
        <begin position="113"/>
        <end position="139"/>
    </location>
</feature>
<reference evidence="8" key="1">
    <citation type="journal article" date="2018" name="Nat. Microbiol.">
        <title>Leveraging single-cell genomics to expand the fungal tree of life.</title>
        <authorList>
            <person name="Ahrendt S.R."/>
            <person name="Quandt C.A."/>
            <person name="Ciobanu D."/>
            <person name="Clum A."/>
            <person name="Salamov A."/>
            <person name="Andreopoulos B."/>
            <person name="Cheng J.F."/>
            <person name="Woyke T."/>
            <person name="Pelin A."/>
            <person name="Henrissat B."/>
            <person name="Reynolds N.K."/>
            <person name="Benny G.L."/>
            <person name="Smith M.E."/>
            <person name="James T.Y."/>
            <person name="Grigoriev I.V."/>
        </authorList>
    </citation>
    <scope>NUCLEOTIDE SEQUENCE [LARGE SCALE GENOMIC DNA]</scope>
    <source>
        <strain evidence="8">RSA 1356</strain>
    </source>
</reference>
<evidence type="ECO:0000256" key="6">
    <source>
        <dbReference type="SAM" id="Phobius"/>
    </source>
</evidence>
<evidence type="ECO:0000256" key="2">
    <source>
        <dbReference type="ARBA" id="ARBA00009824"/>
    </source>
</evidence>
<dbReference type="PANTHER" id="PTHR17920">
    <property type="entry name" value="TRANSMEMBRANE AND COILED-COIL DOMAIN-CONTAINING PROTEIN 4 TMCO4"/>
    <property type="match status" value="1"/>
</dbReference>
<organism evidence="7 8">
    <name type="scientific">Thamnocephalis sphaerospora</name>
    <dbReference type="NCBI Taxonomy" id="78915"/>
    <lineage>
        <taxon>Eukaryota</taxon>
        <taxon>Fungi</taxon>
        <taxon>Fungi incertae sedis</taxon>
        <taxon>Zoopagomycota</taxon>
        <taxon>Zoopagomycotina</taxon>
        <taxon>Zoopagomycetes</taxon>
        <taxon>Zoopagales</taxon>
        <taxon>Sigmoideomycetaceae</taxon>
        <taxon>Thamnocephalis</taxon>
    </lineage>
</organism>
<evidence type="ECO:0000256" key="4">
    <source>
        <dbReference type="ARBA" id="ARBA00022989"/>
    </source>
</evidence>
<dbReference type="Gene3D" id="3.40.50.1820">
    <property type="entry name" value="alpha/beta hydrolase"/>
    <property type="match status" value="1"/>
</dbReference>
<evidence type="ECO:0000313" key="8">
    <source>
        <dbReference type="Proteomes" id="UP000271241"/>
    </source>
</evidence>
<dbReference type="InterPro" id="IPR029058">
    <property type="entry name" value="AB_hydrolase_fold"/>
</dbReference>
<evidence type="ECO:0000256" key="1">
    <source>
        <dbReference type="ARBA" id="ARBA00004141"/>
    </source>
</evidence>
<evidence type="ECO:0000256" key="5">
    <source>
        <dbReference type="ARBA" id="ARBA00023136"/>
    </source>
</evidence>
<dbReference type="OrthoDB" id="277931at2759"/>
<gene>
    <name evidence="7" type="ORF">THASP1DRAFT_14483</name>
</gene>
<comment type="similarity">
    <text evidence="2">Belongs to the TMCO4 family.</text>
</comment>
<feature type="transmembrane region" description="Helical" evidence="6">
    <location>
        <begin position="76"/>
        <end position="101"/>
    </location>
</feature>